<feature type="compositionally biased region" description="Basic and acidic residues" evidence="1">
    <location>
        <begin position="697"/>
        <end position="709"/>
    </location>
</feature>
<evidence type="ECO:0000313" key="4">
    <source>
        <dbReference type="Proteomes" id="UP000031523"/>
    </source>
</evidence>
<keyword evidence="2" id="KW-0472">Membrane</keyword>
<feature type="compositionally biased region" description="Polar residues" evidence="1">
    <location>
        <begin position="802"/>
        <end position="818"/>
    </location>
</feature>
<feature type="transmembrane region" description="Helical" evidence="2">
    <location>
        <begin position="389"/>
        <end position="410"/>
    </location>
</feature>
<feature type="compositionally biased region" description="Low complexity" evidence="1">
    <location>
        <begin position="527"/>
        <end position="540"/>
    </location>
</feature>
<feature type="transmembrane region" description="Helical" evidence="2">
    <location>
        <begin position="243"/>
        <end position="265"/>
    </location>
</feature>
<feature type="compositionally biased region" description="Basic and acidic residues" evidence="1">
    <location>
        <begin position="617"/>
        <end position="637"/>
    </location>
</feature>
<feature type="transmembrane region" description="Helical" evidence="2">
    <location>
        <begin position="174"/>
        <end position="195"/>
    </location>
</feature>
<feature type="transmembrane region" description="Helical" evidence="2">
    <location>
        <begin position="350"/>
        <end position="377"/>
    </location>
</feature>
<keyword evidence="2" id="KW-1133">Transmembrane helix</keyword>
<evidence type="ECO:0000256" key="2">
    <source>
        <dbReference type="SAM" id="Phobius"/>
    </source>
</evidence>
<gene>
    <name evidence="3" type="ORF">SLNWT_4734</name>
</gene>
<protein>
    <submittedName>
        <fullName evidence="3">Integral membrane protein</fullName>
    </submittedName>
</protein>
<reference evidence="3 4" key="1">
    <citation type="submission" date="2015-01" db="EMBL/GenBank/DDBJ databases">
        <title>Enhanced salinomycin production by adjusting the supply of polyketide extender units in Streptomyce albus DSM 41398.</title>
        <authorList>
            <person name="Lu C."/>
        </authorList>
    </citation>
    <scope>NUCLEOTIDE SEQUENCE [LARGE SCALE GENOMIC DNA]</scope>
    <source>
        <strain evidence="4">ATCC 21838 / DSM 41398 / FERM P-419 / JCM 4703 / NBRC 107858</strain>
    </source>
</reference>
<feature type="transmembrane region" description="Helical" evidence="2">
    <location>
        <begin position="100"/>
        <end position="119"/>
    </location>
</feature>
<feature type="transmembrane region" description="Helical" evidence="2">
    <location>
        <begin position="140"/>
        <end position="162"/>
    </location>
</feature>
<dbReference type="AlphaFoldDB" id="A0A0B5F0I1"/>
<feature type="region of interest" description="Disordered" evidence="1">
    <location>
        <begin position="481"/>
        <end position="818"/>
    </location>
</feature>
<dbReference type="Proteomes" id="UP000031523">
    <property type="component" value="Chromosome"/>
</dbReference>
<organism evidence="3 4">
    <name type="scientific">Streptomyces albus (strain ATCC 21838 / DSM 41398 / FERM P-419 / JCM 4703 / NBRC 107858)</name>
    <dbReference type="NCBI Taxonomy" id="1081613"/>
    <lineage>
        <taxon>Bacteria</taxon>
        <taxon>Bacillati</taxon>
        <taxon>Actinomycetota</taxon>
        <taxon>Actinomycetes</taxon>
        <taxon>Kitasatosporales</taxon>
        <taxon>Streptomycetaceae</taxon>
        <taxon>Streptomyces</taxon>
    </lineage>
</organism>
<feature type="compositionally biased region" description="Basic and acidic residues" evidence="1">
    <location>
        <begin position="481"/>
        <end position="524"/>
    </location>
</feature>
<evidence type="ECO:0000256" key="1">
    <source>
        <dbReference type="SAM" id="MobiDB-lite"/>
    </source>
</evidence>
<feature type="compositionally biased region" description="Low complexity" evidence="1">
    <location>
        <begin position="718"/>
        <end position="741"/>
    </location>
</feature>
<dbReference type="KEGG" id="sals:SLNWT_4734"/>
<accession>A0A0B5F0I1</accession>
<feature type="transmembrane region" description="Helical" evidence="2">
    <location>
        <begin position="319"/>
        <end position="338"/>
    </location>
</feature>
<feature type="compositionally biased region" description="Low complexity" evidence="1">
    <location>
        <begin position="748"/>
        <end position="797"/>
    </location>
</feature>
<name>A0A0B5F0I1_STRA4</name>
<dbReference type="Pfam" id="PF19877">
    <property type="entry name" value="DUF6350"/>
    <property type="match status" value="1"/>
</dbReference>
<proteinExistence type="predicted"/>
<evidence type="ECO:0000313" key="3">
    <source>
        <dbReference type="EMBL" id="AJE85110.1"/>
    </source>
</evidence>
<feature type="compositionally biased region" description="Basic and acidic residues" evidence="1">
    <location>
        <begin position="541"/>
        <end position="565"/>
    </location>
</feature>
<keyword evidence="2" id="KW-0812">Transmembrane</keyword>
<sequence length="818" mass="84625">MNPMSDRNPTLPSLLAKPSLASRLRPSRLRERAPGLGTAAFSGAVAAGLGLGTLAVVVLALWISSPFPDSGPGAALHTASSLWLLAHGVELTRTDTFTGTPAPVGLTPLLLTVLPALAVHRAARDAVRGDEGRPGMPAQAAWIGVALGYLAVAFGVMCYATGGELKPSWDSAFVRLPLLAVLAAVTGAWTAPGYWRVPLPRFVRRRIGFMPAPVRRAVAGAVGEWYPESGAARRTLPAVATRSGVAGALVLVGGGGLLVGLSLVLHLSGAEDSFRQLTGDWPGRFAVLLLALALVPNASVWGASYALGPGFVLGTGQAAAPFTATTEPLILPSFPLLAAVPRGTLPEPLVWALAAVPVVAGLTIAWFTLGVAAPAGAPREAAWSRGRTALAALLGAAVCGVLMAGLAAMSGGPLGVDVLSRLGPSWWRTGLAALLWTAAVAVPLALLLHAWRTRRRRWRAWRQARRTAAEARRAERAELRAAERERKQGERETARAERAAAKQAAKEAAESARLAKREAADHARTSAAQAKAARRLAAAQEKADRQKSAAEAKAAQRESAAEAKAARKQAAEQAKSAKRQSATGVRPPSKSEADVQPRSEADVQPKAGPTSGAEGQPKSEDRPKPEGHPKSEDHPEAKPPAPEDGTQSADTGKESRRAAKARKREEREAARARRRQDKELARLRKLAERAAQQEAEESARARRHEEKAAAKARGKGAEGAIPNGNATGTTTSASRATRGGTPDASGEPQATTGGAQTTTGGPKATTGKPKAPPGGTKTPASGPGLTTSGAKTTSGSTRPPATDSQPSSADPANSGTPE</sequence>
<keyword evidence="4" id="KW-1185">Reference proteome</keyword>
<feature type="transmembrane region" description="Helical" evidence="2">
    <location>
        <begin position="285"/>
        <end position="307"/>
    </location>
</feature>
<dbReference type="InterPro" id="IPR045931">
    <property type="entry name" value="DUF6350"/>
</dbReference>
<dbReference type="EMBL" id="CP010519">
    <property type="protein sequence ID" value="AJE85110.1"/>
    <property type="molecule type" value="Genomic_DNA"/>
</dbReference>
<feature type="compositionally biased region" description="Low complexity" evidence="1">
    <location>
        <begin position="571"/>
        <end position="582"/>
    </location>
</feature>
<feature type="compositionally biased region" description="Basic and acidic residues" evidence="1">
    <location>
        <begin position="589"/>
        <end position="603"/>
    </location>
</feature>
<feature type="transmembrane region" description="Helical" evidence="2">
    <location>
        <begin position="430"/>
        <end position="451"/>
    </location>
</feature>
<feature type="transmembrane region" description="Helical" evidence="2">
    <location>
        <begin position="33"/>
        <end position="63"/>
    </location>
</feature>
<feature type="compositionally biased region" description="Basic and acidic residues" evidence="1">
    <location>
        <begin position="651"/>
        <end position="688"/>
    </location>
</feature>